<feature type="domain" description="NAD-dependent epimerase/dehydratase" evidence="2">
    <location>
        <begin position="4"/>
        <end position="247"/>
    </location>
</feature>
<name>A0A1G8XAC2_9BACT</name>
<dbReference type="RefSeq" id="WP_089678215.1">
    <property type="nucleotide sequence ID" value="NZ_FNFO01000001.1"/>
</dbReference>
<dbReference type="OrthoDB" id="9810015at2"/>
<reference evidence="3 4" key="1">
    <citation type="submission" date="2016-10" db="EMBL/GenBank/DDBJ databases">
        <authorList>
            <person name="de Groot N.N."/>
        </authorList>
    </citation>
    <scope>NUCLEOTIDE SEQUENCE [LARGE SCALE GENOMIC DNA]</scope>
    <source>
        <strain evidence="3 4">DSM 25186</strain>
    </source>
</reference>
<dbReference type="Gene3D" id="3.40.50.720">
    <property type="entry name" value="NAD(P)-binding Rossmann-like Domain"/>
    <property type="match status" value="1"/>
</dbReference>
<evidence type="ECO:0000259" key="2">
    <source>
        <dbReference type="Pfam" id="PF01370"/>
    </source>
</evidence>
<dbReference type="SUPFAM" id="SSF51735">
    <property type="entry name" value="NAD(P)-binding Rossmann-fold domains"/>
    <property type="match status" value="1"/>
</dbReference>
<evidence type="ECO:0000313" key="3">
    <source>
        <dbReference type="EMBL" id="SDJ87433.1"/>
    </source>
</evidence>
<sequence>MKRILLTGSAGFIGSHLAERLLRDGYAVTGVDNFDPFYPRAVKEDNLSALRDHPHFTFRELDLTQPNGLAQVTEPIDVVMHLAAKAGVRPSIENPLSYLDYNVSATNYLLEWMKEKQVRNFVFASSSSVYGNRKEIPFRETDNVDYPISPYAFSKKACELLNHTYHHLYGINTVNLRFFTVFGPRQRPDLAINKFVRQILNGQPLTMFGDGSTARDYTFVEDTVDGICRAIEYVQAQPKVFETFNLGNHKPTQLSELIHTLYELLGREPNIQQLPMQPGDVSITCASTEKAKELLGYEPSTSLREGLQKFIDWYHQKNHLYQSKAV</sequence>
<gene>
    <name evidence="3" type="ORF">SAMN05421823_101310</name>
</gene>
<protein>
    <submittedName>
        <fullName evidence="3">Nucleoside-diphosphate-sugar epimerase</fullName>
    </submittedName>
</protein>
<comment type="similarity">
    <text evidence="1">Belongs to the NAD(P)-dependent epimerase/dehydratase family.</text>
</comment>
<dbReference type="STRING" id="1075417.SAMN05421823_101310"/>
<dbReference type="PRINTS" id="PR01713">
    <property type="entry name" value="NUCEPIMERASE"/>
</dbReference>
<evidence type="ECO:0000313" key="4">
    <source>
        <dbReference type="Proteomes" id="UP000198510"/>
    </source>
</evidence>
<dbReference type="Pfam" id="PF01370">
    <property type="entry name" value="Epimerase"/>
    <property type="match status" value="1"/>
</dbReference>
<dbReference type="InterPro" id="IPR001509">
    <property type="entry name" value="Epimerase_deHydtase"/>
</dbReference>
<dbReference type="Proteomes" id="UP000198510">
    <property type="component" value="Unassembled WGS sequence"/>
</dbReference>
<dbReference type="InterPro" id="IPR036291">
    <property type="entry name" value="NAD(P)-bd_dom_sf"/>
</dbReference>
<dbReference type="Gene3D" id="3.90.25.10">
    <property type="entry name" value="UDP-galactose 4-epimerase, domain 1"/>
    <property type="match status" value="1"/>
</dbReference>
<proteinExistence type="inferred from homology"/>
<dbReference type="EMBL" id="FNFO01000001">
    <property type="protein sequence ID" value="SDJ87433.1"/>
    <property type="molecule type" value="Genomic_DNA"/>
</dbReference>
<organism evidence="3 4">
    <name type="scientific">Catalinimonas alkaloidigena</name>
    <dbReference type="NCBI Taxonomy" id="1075417"/>
    <lineage>
        <taxon>Bacteria</taxon>
        <taxon>Pseudomonadati</taxon>
        <taxon>Bacteroidota</taxon>
        <taxon>Cytophagia</taxon>
        <taxon>Cytophagales</taxon>
        <taxon>Catalimonadaceae</taxon>
        <taxon>Catalinimonas</taxon>
    </lineage>
</organism>
<dbReference type="PANTHER" id="PTHR43000">
    <property type="entry name" value="DTDP-D-GLUCOSE 4,6-DEHYDRATASE-RELATED"/>
    <property type="match status" value="1"/>
</dbReference>
<dbReference type="AlphaFoldDB" id="A0A1G8XAC2"/>
<evidence type="ECO:0000256" key="1">
    <source>
        <dbReference type="ARBA" id="ARBA00007637"/>
    </source>
</evidence>
<keyword evidence="4" id="KW-1185">Reference proteome</keyword>
<accession>A0A1G8XAC2</accession>